<comment type="caution">
    <text evidence="4">The sequence shown here is derived from an EMBL/GenBank/DDBJ whole genome shotgun (WGS) entry which is preliminary data.</text>
</comment>
<accession>A0ABS5UPH9</accession>
<keyword evidence="5" id="KW-1185">Reference proteome</keyword>
<dbReference type="SUPFAM" id="SSF49879">
    <property type="entry name" value="SMAD/FHA domain"/>
    <property type="match status" value="1"/>
</dbReference>
<reference evidence="4 5" key="1">
    <citation type="journal article" date="2021" name="Environ. Microbiol.">
        <title>Genetic insights into the dark matter of the mammalian gut microbiota through targeted genome reconstruction.</title>
        <authorList>
            <person name="Lugli G.A."/>
            <person name="Alessandri G."/>
            <person name="Milani C."/>
            <person name="Viappiani A."/>
            <person name="Fontana F."/>
            <person name="Tarracchini C."/>
            <person name="Mancabelli L."/>
            <person name="Argentini C."/>
            <person name="Ruiz L."/>
            <person name="Margolles A."/>
            <person name="van Sinderen D."/>
            <person name="Turroni F."/>
            <person name="Ventura M."/>
        </authorList>
    </citation>
    <scope>NUCLEOTIDE SEQUENCE [LARGE SCALE GENOMIC DNA]</scope>
    <source>
        <strain evidence="4 5">MA2</strain>
    </source>
</reference>
<feature type="region of interest" description="Disordered" evidence="2">
    <location>
        <begin position="1"/>
        <end position="30"/>
    </location>
</feature>
<name>A0ABS5UPH9_9BIFI</name>
<dbReference type="InterPro" id="IPR000253">
    <property type="entry name" value="FHA_dom"/>
</dbReference>
<dbReference type="PROSITE" id="PS50006">
    <property type="entry name" value="FHA_DOMAIN"/>
    <property type="match status" value="1"/>
</dbReference>
<dbReference type="Pfam" id="PF00498">
    <property type="entry name" value="FHA"/>
    <property type="match status" value="1"/>
</dbReference>
<dbReference type="InterPro" id="IPR008984">
    <property type="entry name" value="SMAD_FHA_dom_sf"/>
</dbReference>
<feature type="region of interest" description="Disordered" evidence="2">
    <location>
        <begin position="112"/>
        <end position="170"/>
    </location>
</feature>
<dbReference type="RefSeq" id="WP_214358101.1">
    <property type="nucleotide sequence ID" value="NZ_JAFEJS010000004.1"/>
</dbReference>
<evidence type="ECO:0000259" key="3">
    <source>
        <dbReference type="PROSITE" id="PS50006"/>
    </source>
</evidence>
<dbReference type="Proteomes" id="UP000773064">
    <property type="component" value="Unassembled WGS sequence"/>
</dbReference>
<feature type="compositionally biased region" description="Low complexity" evidence="2">
    <location>
        <begin position="115"/>
        <end position="158"/>
    </location>
</feature>
<organism evidence="4 5">
    <name type="scientific">Bifidobacterium santillanense</name>
    <dbReference type="NCBI Taxonomy" id="2809028"/>
    <lineage>
        <taxon>Bacteria</taxon>
        <taxon>Bacillati</taxon>
        <taxon>Actinomycetota</taxon>
        <taxon>Actinomycetes</taxon>
        <taxon>Bifidobacteriales</taxon>
        <taxon>Bifidobacteriaceae</taxon>
        <taxon>Bifidobacterium</taxon>
    </lineage>
</organism>
<feature type="compositionally biased region" description="Low complexity" evidence="2">
    <location>
        <begin position="17"/>
        <end position="29"/>
    </location>
</feature>
<dbReference type="EMBL" id="JAFEJS010000004">
    <property type="protein sequence ID" value="MBT1172836.1"/>
    <property type="molecule type" value="Genomic_DNA"/>
</dbReference>
<feature type="domain" description="FHA" evidence="3">
    <location>
        <begin position="181"/>
        <end position="235"/>
    </location>
</feature>
<protein>
    <submittedName>
        <fullName evidence="4">FHA domain-containing protein</fullName>
    </submittedName>
</protein>
<feature type="compositionally biased region" description="Pro residues" evidence="2">
    <location>
        <begin position="1"/>
        <end position="12"/>
    </location>
</feature>
<evidence type="ECO:0000313" key="4">
    <source>
        <dbReference type="EMBL" id="MBT1172836.1"/>
    </source>
</evidence>
<evidence type="ECO:0000256" key="2">
    <source>
        <dbReference type="SAM" id="MobiDB-lite"/>
    </source>
</evidence>
<dbReference type="SMART" id="SM00240">
    <property type="entry name" value="FHA"/>
    <property type="match status" value="1"/>
</dbReference>
<evidence type="ECO:0000313" key="5">
    <source>
        <dbReference type="Proteomes" id="UP000773064"/>
    </source>
</evidence>
<keyword evidence="1" id="KW-0597">Phosphoprotein</keyword>
<proteinExistence type="predicted"/>
<gene>
    <name evidence="4" type="ORF">JS528_05600</name>
</gene>
<sequence>MTRTIPFPPAPEPGWYADDALPAPGAGPARELMDDIQSVADEPFDAEALDGAGDGLPAALSAIEDVDDEYPATSAAIPMHTVPMTQHAGGDSGLAELSRATGDVLRTLPRHQEPADAASGESSGEPAPGSSPASSAAGPAAVPAVSPAGGPTPASSDASPRRTYVLRNGSTGQSIVVDSSMLLGRRPSNPVPDGARIVQLEDPTRTISRNHATITMDEDGRLWLDDCRSLNGTFLVIDGHDHKIASGEAVAVAAPASIRFGDQLFELTERTSED</sequence>
<dbReference type="Gene3D" id="2.60.200.20">
    <property type="match status" value="1"/>
</dbReference>
<evidence type="ECO:0000256" key="1">
    <source>
        <dbReference type="ARBA" id="ARBA00022553"/>
    </source>
</evidence>
<dbReference type="CDD" id="cd00060">
    <property type="entry name" value="FHA"/>
    <property type="match status" value="1"/>
</dbReference>